<name>A0A7I8E3W1_9FIRM</name>
<dbReference type="EMBL" id="AP024085">
    <property type="protein sequence ID" value="BCL59036.1"/>
    <property type="molecule type" value="Genomic_DNA"/>
</dbReference>
<feature type="transmembrane region" description="Helical" evidence="1">
    <location>
        <begin position="35"/>
        <end position="57"/>
    </location>
</feature>
<dbReference type="PANTHER" id="PTHR45138">
    <property type="entry name" value="REGULATORY COMPONENTS OF SENSORY TRANSDUCTION SYSTEM"/>
    <property type="match status" value="1"/>
</dbReference>
<feature type="transmembrane region" description="Helical" evidence="1">
    <location>
        <begin position="116"/>
        <end position="135"/>
    </location>
</feature>
<dbReference type="GeneID" id="70581186"/>
<dbReference type="SUPFAM" id="SSF55073">
    <property type="entry name" value="Nucleotide cyclase"/>
    <property type="match status" value="1"/>
</dbReference>
<dbReference type="InterPro" id="IPR029787">
    <property type="entry name" value="Nucleotide_cyclase"/>
</dbReference>
<dbReference type="PANTHER" id="PTHR45138:SF9">
    <property type="entry name" value="DIGUANYLATE CYCLASE DGCM-RELATED"/>
    <property type="match status" value="1"/>
</dbReference>
<dbReference type="NCBIfam" id="TIGR00254">
    <property type="entry name" value="GGDEF"/>
    <property type="match status" value="1"/>
</dbReference>
<gene>
    <name evidence="3" type="ORF">Fi14EGH31_27480</name>
</gene>
<dbReference type="SMART" id="SM00267">
    <property type="entry name" value="GGDEF"/>
    <property type="match status" value="1"/>
</dbReference>
<keyword evidence="1" id="KW-0812">Transmembrane</keyword>
<dbReference type="AlphaFoldDB" id="A0A7I8E3W1"/>
<evidence type="ECO:0000313" key="4">
    <source>
        <dbReference type="Proteomes" id="UP000593842"/>
    </source>
</evidence>
<feature type="transmembrane region" description="Helical" evidence="1">
    <location>
        <begin position="69"/>
        <end position="86"/>
    </location>
</feature>
<dbReference type="PROSITE" id="PS50887">
    <property type="entry name" value="GGDEF"/>
    <property type="match status" value="1"/>
</dbReference>
<accession>A0A7I8E3W1</accession>
<sequence>MQSIVKMNEELKIRLFYVLSITAIVANTIGFISNAIIYGFTSITIFTLVCAIIMYIAGIMGMYTKNSKLPSVIILVLGNIIEFPVLYLVYGAYYILYMILGIVSTVLFLEEKWQIIGSLFIFFYDGIVIYIKVMYPHLFAGIEINPNLIAILVTYFIAMISIVMMSIILMKHYRLQQDKLSELANQLQEVAHLDPLTHIYNRRYLVEYLNKKMKIESQKFAVVLLDIDDFKSINDQYGHIYGDQTLQTFSDSMKKNMDNKGIVTRFGGKEFMLVFDDINHEVIEDTLNKVAEEFALYGKQSKGIELSFSGGVEVFYQEDEIVKLFNRADHKLYYAKHTGKKKIVFDIDV</sequence>
<proteinExistence type="predicted"/>
<dbReference type="Proteomes" id="UP000593842">
    <property type="component" value="Chromosome"/>
</dbReference>
<organism evidence="3 4">
    <name type="scientific">Faecalibacillus intestinalis</name>
    <dbReference type="NCBI Taxonomy" id="1982626"/>
    <lineage>
        <taxon>Bacteria</taxon>
        <taxon>Bacillati</taxon>
        <taxon>Bacillota</taxon>
        <taxon>Erysipelotrichia</taxon>
        <taxon>Erysipelotrichales</taxon>
        <taxon>Coprobacillaceae</taxon>
        <taxon>Faecalibacillus</taxon>
    </lineage>
</organism>
<dbReference type="InterPro" id="IPR050469">
    <property type="entry name" value="Diguanylate_Cyclase"/>
</dbReference>
<dbReference type="InterPro" id="IPR043128">
    <property type="entry name" value="Rev_trsase/Diguanyl_cyclase"/>
</dbReference>
<evidence type="ECO:0000256" key="1">
    <source>
        <dbReference type="SAM" id="Phobius"/>
    </source>
</evidence>
<evidence type="ECO:0000259" key="2">
    <source>
        <dbReference type="PROSITE" id="PS50887"/>
    </source>
</evidence>
<dbReference type="RefSeq" id="WP_200764964.1">
    <property type="nucleotide sequence ID" value="NZ_AP024085.1"/>
</dbReference>
<dbReference type="KEGG" id="fit:Fi14EGH31_27480"/>
<protein>
    <recommendedName>
        <fullName evidence="2">GGDEF domain-containing protein</fullName>
    </recommendedName>
</protein>
<feature type="domain" description="GGDEF" evidence="2">
    <location>
        <begin position="218"/>
        <end position="348"/>
    </location>
</feature>
<dbReference type="Pfam" id="PF00990">
    <property type="entry name" value="GGDEF"/>
    <property type="match status" value="1"/>
</dbReference>
<dbReference type="GO" id="GO:0052621">
    <property type="term" value="F:diguanylate cyclase activity"/>
    <property type="evidence" value="ECO:0007669"/>
    <property type="project" value="TreeGrafter"/>
</dbReference>
<reference evidence="4" key="1">
    <citation type="submission" date="2020-09" db="EMBL/GenBank/DDBJ databases">
        <title>Complete genome sequencing of Faecalibacillus intestinalis strain 14EGH31.</title>
        <authorList>
            <person name="Sakamoto M."/>
            <person name="Murakami T."/>
            <person name="Mori H."/>
        </authorList>
    </citation>
    <scope>NUCLEOTIDE SEQUENCE [LARGE SCALE GENOMIC DNA]</scope>
    <source>
        <strain evidence="4">14EGH31</strain>
    </source>
</reference>
<dbReference type="CDD" id="cd01949">
    <property type="entry name" value="GGDEF"/>
    <property type="match status" value="1"/>
</dbReference>
<feature type="transmembrane region" description="Helical" evidence="1">
    <location>
        <begin position="147"/>
        <end position="170"/>
    </location>
</feature>
<dbReference type="Gene3D" id="3.30.70.270">
    <property type="match status" value="1"/>
</dbReference>
<evidence type="ECO:0000313" key="3">
    <source>
        <dbReference type="EMBL" id="BCL59036.1"/>
    </source>
</evidence>
<keyword evidence="1" id="KW-0472">Membrane</keyword>
<feature type="transmembrane region" description="Helical" evidence="1">
    <location>
        <begin position="12"/>
        <end position="29"/>
    </location>
</feature>
<keyword evidence="1" id="KW-1133">Transmembrane helix</keyword>
<dbReference type="InterPro" id="IPR000160">
    <property type="entry name" value="GGDEF_dom"/>
</dbReference>